<reference evidence="2 3" key="1">
    <citation type="submission" date="2016-04" db="EMBL/GenBank/DDBJ databases">
        <authorList>
            <person name="Qiu J."/>
        </authorList>
    </citation>
    <scope>NUCLEOTIDE SEQUENCE [LARGE SCALE GENOMIC DNA]</scope>
    <source>
        <strain evidence="2 3">JQ581</strain>
    </source>
</reference>
<evidence type="ECO:0000313" key="2">
    <source>
        <dbReference type="EMBL" id="QJQ10062.1"/>
    </source>
</evidence>
<evidence type="ECO:0000313" key="3">
    <source>
        <dbReference type="Proteomes" id="UP000076857"/>
    </source>
</evidence>
<dbReference type="Proteomes" id="UP000076857">
    <property type="component" value="Chromosome"/>
</dbReference>
<name>A0AAP9SNV2_PSEPU</name>
<keyword evidence="1" id="KW-0472">Membrane</keyword>
<reference evidence="2 3" key="2">
    <citation type="submission" date="2020-04" db="EMBL/GenBank/DDBJ databases">
        <title>Complete genome sequence of Pseudomonas putida strain JQ581.</title>
        <authorList>
            <person name="Mu Y."/>
        </authorList>
    </citation>
    <scope>NUCLEOTIDE SEQUENCE [LARGE SCALE GENOMIC DNA]</scope>
    <source>
        <strain evidence="2 3">JQ581</strain>
    </source>
</reference>
<keyword evidence="1" id="KW-1133">Transmembrane helix</keyword>
<sequence>MKKLYDLVLLAARIADGLVSLTRNYSLDNPWVIQAFQRLLVVSGILIAALSASLWHMSATLQEDVVQLQNLDQAQVLSTTIAAATLNTQAALCGVVVAVLNGLYFWLESLNVKD</sequence>
<proteinExistence type="predicted"/>
<feature type="transmembrane region" description="Helical" evidence="1">
    <location>
        <begin position="76"/>
        <end position="107"/>
    </location>
</feature>
<dbReference type="EMBL" id="CP050951">
    <property type="protein sequence ID" value="QJQ10062.1"/>
    <property type="molecule type" value="Genomic_DNA"/>
</dbReference>
<feature type="transmembrane region" description="Helical" evidence="1">
    <location>
        <begin position="33"/>
        <end position="55"/>
    </location>
</feature>
<organism evidence="2 3">
    <name type="scientific">Pseudomonas putida</name>
    <name type="common">Arthrobacter siderocapsulatus</name>
    <dbReference type="NCBI Taxonomy" id="303"/>
    <lineage>
        <taxon>Bacteria</taxon>
        <taxon>Pseudomonadati</taxon>
        <taxon>Pseudomonadota</taxon>
        <taxon>Gammaproteobacteria</taxon>
        <taxon>Pseudomonadales</taxon>
        <taxon>Pseudomonadaceae</taxon>
        <taxon>Pseudomonas</taxon>
    </lineage>
</organism>
<evidence type="ECO:0000256" key="1">
    <source>
        <dbReference type="SAM" id="Phobius"/>
    </source>
</evidence>
<gene>
    <name evidence="2" type="ORF">A3L25_011735</name>
</gene>
<accession>A0AAP9SNV2</accession>
<protein>
    <submittedName>
        <fullName evidence="2">Uncharacterized protein</fullName>
    </submittedName>
</protein>
<dbReference type="AlphaFoldDB" id="A0AAP9SNV2"/>
<keyword evidence="1" id="KW-0812">Transmembrane</keyword>
<dbReference type="RefSeq" id="WP_060518348.1">
    <property type="nucleotide sequence ID" value="NZ_CP050951.1"/>
</dbReference>